<dbReference type="PANTHER" id="PTHR46309:SF1">
    <property type="entry name" value="PHD FINGER PROTEIN 12"/>
    <property type="match status" value="1"/>
</dbReference>
<dbReference type="InterPro" id="IPR054292">
    <property type="entry name" value="DUF7028"/>
</dbReference>
<dbReference type="Pfam" id="PF16135">
    <property type="entry name" value="TDBD"/>
    <property type="match status" value="1"/>
</dbReference>
<dbReference type="InterPro" id="IPR042163">
    <property type="entry name" value="PHF12"/>
</dbReference>
<dbReference type="InterPro" id="IPR013083">
    <property type="entry name" value="Znf_RING/FYVE/PHD"/>
</dbReference>
<evidence type="ECO:0000313" key="10">
    <source>
        <dbReference type="EMBL" id="KAK8953430.1"/>
    </source>
</evidence>
<proteinExistence type="predicted"/>
<sequence length="1463" mass="161455">MGKDGGCSVGAKVYESKKEKKRRLAMITSAESEEFVITPGLEIVEAGNGLSSGRPGRVPEKGGGGEMRVTRSEGLRRKLSGEESKGNAVDVKSDSKGRGIGVDQSDSEGADSVGNRTDGTGAGSKKLVSLEPSCKITGTAKRKVSELSMSDKKRSMEEDDADEISRKKTRTDHIDIVDHQPENSGEDKSLNIVKNMDKGMDSAMEHVQVSTTPLSCDKDGDGERSGDGKLQPRLRTSGKSKAARLAGRSGTRNPRNVKDAGFSDIGIKDEGDGGGSSQGRYSRMQGKGGILRVLQSKKKVAVPADAIGGKRKGIVRRLRSPTTNKVGMKNHLLESQVDEKSISNIKRGRIAGKVSSEHTAKSSINQVTLSSMEGSKNVNLLLGMSASAGNNTENSKKPGTSRSEIKNKIRDHIKNIILDAGWKIEFRPRRGRNYEDAIYVSPKGSGYWSITKAYDIYLKTSKSACDDKEGSGKESNASAEKNSNFEEAVSTLAVIPPEVLHLLKRNVVNKRRGKKEMEEAKRKGTVGRKKKKAKDGMKVKGSKDKGNRGDIRGTSAMKRKLMVKNSKRGGCALLVRGSNKDEGSEGYYTPYLWKRTVLSWMIDLGLLPANEKVRYMNKRRTRALMDGRITRDGIECSCCSKIFTVSKFEVHAGSKLHQPYENICMEVSGISLLQCQINAWEKQEAVQRNFYDVDTEGDDPNDDTCGICADGGDLICCDSCPSTFHLGCLGIEMLPTGDWHCTNCYCKFCGSVHVSTSQDGSASNALFTCRQCSQKYHKGCVPEEDAVANVSNSSNNMFCRRSCRKVFRKLQKLIGVRHELETGFYWSIVRRFDDPSKSLSSMSQKVESNSKIAVAYAVMDECFVPIVDQRSGINLIHNVVYNCGANFNRLNFSGFYTFILERGDEIIAAASVRIHDIRLAEMPFIGTRSMYRRQGMCRRLLKGIESALRSLCIRRLIIPAISELTETWTTVFGFMPLDISLQEEVKSVNMLVFPGTGLLQKSLLKGSNKHHANPELENKPETQISVKAETSCQSEEIIDSSESKCDADTIQPIIPVLEHSTNVLQVVSGCHGQFYRSLDSAANLESHDLQNVNSCCNHTEKDVSSSNFSNEMAAYIEEPKKEIKDVINILPNFQHPPVPLHGASRIEASGSRPLKDVSTFESSVSDVHENFSFGKEDDSTHGFLQKIAGKPLSNEDSIEKCELMQVDEDISHEINVVKFKHDNDESNVKEATIEIFGYVRRHLNTSPGRSSYASSECCRNGCAANPKLSCVASNESITQEKSELLQNQLKCYFEANDSAPLDQLLVSDSAKILDVDSVSGIVKTFTAFESRLKELNPGVNQHFTSNSEIADDFHDDICDVNILEKQLGVVDLVLTCSSSIQDCDKVYLSSIEYVPVPKTYPVLVRIARETINRVDAKNMYTHAHLHDYKISILSCGFQLQQKVGTYITMINFIPIGTQKYQFR</sequence>
<dbReference type="InterPro" id="IPR056511">
    <property type="entry name" value="IDM1_C"/>
</dbReference>
<evidence type="ECO:0000259" key="9">
    <source>
        <dbReference type="PROSITE" id="PS51186"/>
    </source>
</evidence>
<dbReference type="InterPro" id="IPR019787">
    <property type="entry name" value="Znf_PHD-finger"/>
</dbReference>
<dbReference type="InterPro" id="IPR000182">
    <property type="entry name" value="GNAT_dom"/>
</dbReference>
<dbReference type="InterPro" id="IPR011011">
    <property type="entry name" value="Znf_FYVE_PHD"/>
</dbReference>
<comment type="subcellular location">
    <subcellularLocation>
        <location evidence="1">Nucleus</location>
    </subcellularLocation>
</comment>
<dbReference type="CDD" id="cd15539">
    <property type="entry name" value="PHD1_AIRE"/>
    <property type="match status" value="1"/>
</dbReference>
<evidence type="ECO:0000256" key="4">
    <source>
        <dbReference type="ARBA" id="ARBA00022833"/>
    </source>
</evidence>
<feature type="compositionally biased region" description="Basic and acidic residues" evidence="7">
    <location>
        <begin position="163"/>
        <end position="190"/>
    </location>
</feature>
<feature type="region of interest" description="Disordered" evidence="7">
    <location>
        <begin position="207"/>
        <end position="283"/>
    </location>
</feature>
<accession>A0ABR2LX30</accession>
<dbReference type="Gene3D" id="3.30.40.10">
    <property type="entry name" value="Zinc/RING finger domain, C3HC4 (zinc finger)"/>
    <property type="match status" value="1"/>
</dbReference>
<dbReference type="Pfam" id="PF23209">
    <property type="entry name" value="IDM1_C"/>
    <property type="match status" value="1"/>
</dbReference>
<dbReference type="Pfam" id="PF22970">
    <property type="entry name" value="DUF7028"/>
    <property type="match status" value="1"/>
</dbReference>
<evidence type="ECO:0000313" key="11">
    <source>
        <dbReference type="Proteomes" id="UP001412067"/>
    </source>
</evidence>
<reference evidence="10 11" key="1">
    <citation type="journal article" date="2022" name="Nat. Plants">
        <title>Genomes of leafy and leafless Platanthera orchids illuminate the evolution of mycoheterotrophy.</title>
        <authorList>
            <person name="Li M.H."/>
            <person name="Liu K.W."/>
            <person name="Li Z."/>
            <person name="Lu H.C."/>
            <person name="Ye Q.L."/>
            <person name="Zhang D."/>
            <person name="Wang J.Y."/>
            <person name="Li Y.F."/>
            <person name="Zhong Z.M."/>
            <person name="Liu X."/>
            <person name="Yu X."/>
            <person name="Liu D.K."/>
            <person name="Tu X.D."/>
            <person name="Liu B."/>
            <person name="Hao Y."/>
            <person name="Liao X.Y."/>
            <person name="Jiang Y.T."/>
            <person name="Sun W.H."/>
            <person name="Chen J."/>
            <person name="Chen Y.Q."/>
            <person name="Ai Y."/>
            <person name="Zhai J.W."/>
            <person name="Wu S.S."/>
            <person name="Zhou Z."/>
            <person name="Hsiao Y.Y."/>
            <person name="Wu W.L."/>
            <person name="Chen Y.Y."/>
            <person name="Lin Y.F."/>
            <person name="Hsu J.L."/>
            <person name="Li C.Y."/>
            <person name="Wang Z.W."/>
            <person name="Zhao X."/>
            <person name="Zhong W.Y."/>
            <person name="Ma X.K."/>
            <person name="Ma L."/>
            <person name="Huang J."/>
            <person name="Chen G.Z."/>
            <person name="Huang M.Z."/>
            <person name="Huang L."/>
            <person name="Peng D.H."/>
            <person name="Luo Y.B."/>
            <person name="Zou S.Q."/>
            <person name="Chen S.P."/>
            <person name="Lan S."/>
            <person name="Tsai W.C."/>
            <person name="Van de Peer Y."/>
            <person name="Liu Z.J."/>
        </authorList>
    </citation>
    <scope>NUCLEOTIDE SEQUENCE [LARGE SCALE GENOMIC DNA]</scope>
    <source>
        <strain evidence="10">Lor288</strain>
    </source>
</reference>
<organism evidence="10 11">
    <name type="scientific">Platanthera guangdongensis</name>
    <dbReference type="NCBI Taxonomy" id="2320717"/>
    <lineage>
        <taxon>Eukaryota</taxon>
        <taxon>Viridiplantae</taxon>
        <taxon>Streptophyta</taxon>
        <taxon>Embryophyta</taxon>
        <taxon>Tracheophyta</taxon>
        <taxon>Spermatophyta</taxon>
        <taxon>Magnoliopsida</taxon>
        <taxon>Liliopsida</taxon>
        <taxon>Asparagales</taxon>
        <taxon>Orchidaceae</taxon>
        <taxon>Orchidoideae</taxon>
        <taxon>Orchideae</taxon>
        <taxon>Orchidinae</taxon>
        <taxon>Platanthera</taxon>
    </lineage>
</organism>
<evidence type="ECO:0000259" key="8">
    <source>
        <dbReference type="PROSITE" id="PS50016"/>
    </source>
</evidence>
<dbReference type="Pfam" id="PF23011">
    <property type="entry name" value="PHD-1st_NSD"/>
    <property type="match status" value="1"/>
</dbReference>
<dbReference type="EMBL" id="JBBWWR010000014">
    <property type="protein sequence ID" value="KAK8953430.1"/>
    <property type="molecule type" value="Genomic_DNA"/>
</dbReference>
<dbReference type="PANTHER" id="PTHR46309">
    <property type="entry name" value="PHD FINGER PROTEIN 12"/>
    <property type="match status" value="1"/>
</dbReference>
<protein>
    <recommendedName>
        <fullName evidence="12">PHD-type domain-containing protein</fullName>
    </recommendedName>
</protein>
<feature type="region of interest" description="Disordered" evidence="7">
    <location>
        <begin position="512"/>
        <end position="552"/>
    </location>
</feature>
<evidence type="ECO:0000256" key="6">
    <source>
        <dbReference type="PROSITE-ProRule" id="PRU00146"/>
    </source>
</evidence>
<dbReference type="InterPro" id="IPR059153">
    <property type="entry name" value="NSD_PHD-1st"/>
</dbReference>
<feature type="compositionally biased region" description="Basic and acidic residues" evidence="7">
    <location>
        <begin position="143"/>
        <end position="156"/>
    </location>
</feature>
<dbReference type="InterPro" id="IPR032308">
    <property type="entry name" value="TDBD"/>
</dbReference>
<dbReference type="Proteomes" id="UP001412067">
    <property type="component" value="Unassembled WGS sequence"/>
</dbReference>
<dbReference type="PROSITE" id="PS50016">
    <property type="entry name" value="ZF_PHD_2"/>
    <property type="match status" value="1"/>
</dbReference>
<evidence type="ECO:0000256" key="2">
    <source>
        <dbReference type="ARBA" id="ARBA00022723"/>
    </source>
</evidence>
<gene>
    <name evidence="10" type="ORF">KSP40_PGU015109</name>
</gene>
<dbReference type="SMART" id="SM00249">
    <property type="entry name" value="PHD"/>
    <property type="match status" value="2"/>
</dbReference>
<evidence type="ECO:0000256" key="3">
    <source>
        <dbReference type="ARBA" id="ARBA00022771"/>
    </source>
</evidence>
<keyword evidence="11" id="KW-1185">Reference proteome</keyword>
<comment type="caution">
    <text evidence="10">The sequence shown here is derived from an EMBL/GenBank/DDBJ whole genome shotgun (WGS) entry which is preliminary data.</text>
</comment>
<dbReference type="PROSITE" id="PS51186">
    <property type="entry name" value="GNAT"/>
    <property type="match status" value="1"/>
</dbReference>
<evidence type="ECO:0008006" key="12">
    <source>
        <dbReference type="Google" id="ProtNLM"/>
    </source>
</evidence>
<feature type="domain" description="PHD-type" evidence="8">
    <location>
        <begin position="702"/>
        <end position="747"/>
    </location>
</feature>
<feature type="compositionally biased region" description="Basic and acidic residues" evidence="7">
    <location>
        <begin position="68"/>
        <end position="97"/>
    </location>
</feature>
<dbReference type="SUPFAM" id="SSF55729">
    <property type="entry name" value="Acyl-CoA N-acyltransferases (Nat)"/>
    <property type="match status" value="1"/>
</dbReference>
<feature type="compositionally biased region" description="Basic residues" evidence="7">
    <location>
        <begin position="523"/>
        <end position="533"/>
    </location>
</feature>
<keyword evidence="4" id="KW-0862">Zinc</keyword>
<evidence type="ECO:0000256" key="1">
    <source>
        <dbReference type="ARBA" id="ARBA00004123"/>
    </source>
</evidence>
<feature type="compositionally biased region" description="Basic and acidic residues" evidence="7">
    <location>
        <begin position="216"/>
        <end position="227"/>
    </location>
</feature>
<keyword evidence="2" id="KW-0479">Metal-binding</keyword>
<keyword evidence="3 6" id="KW-0863">Zinc-finger</keyword>
<evidence type="ECO:0000256" key="5">
    <source>
        <dbReference type="ARBA" id="ARBA00023242"/>
    </source>
</evidence>
<dbReference type="CDD" id="cd04301">
    <property type="entry name" value="NAT_SF"/>
    <property type="match status" value="1"/>
</dbReference>
<feature type="domain" description="N-acetyltransferase" evidence="9">
    <location>
        <begin position="842"/>
        <end position="995"/>
    </location>
</feature>
<dbReference type="InterPro" id="IPR001965">
    <property type="entry name" value="Znf_PHD"/>
</dbReference>
<dbReference type="SUPFAM" id="SSF57903">
    <property type="entry name" value="FYVE/PHD zinc finger"/>
    <property type="match status" value="1"/>
</dbReference>
<name>A0ABR2LX30_9ASPA</name>
<feature type="region of interest" description="Disordered" evidence="7">
    <location>
        <begin position="46"/>
        <end position="190"/>
    </location>
</feature>
<dbReference type="InterPro" id="IPR016181">
    <property type="entry name" value="Acyl_CoA_acyltransferase"/>
</dbReference>
<feature type="compositionally biased region" description="Basic and acidic residues" evidence="7">
    <location>
        <begin position="534"/>
        <end position="551"/>
    </location>
</feature>
<keyword evidence="5" id="KW-0539">Nucleus</keyword>
<evidence type="ECO:0000256" key="7">
    <source>
        <dbReference type="SAM" id="MobiDB-lite"/>
    </source>
</evidence>